<evidence type="ECO:0000313" key="4">
    <source>
        <dbReference type="Proteomes" id="UP000245657"/>
    </source>
</evidence>
<dbReference type="OrthoDB" id="65304at2157"/>
<name>A0A2V2MW12_9EURY</name>
<dbReference type="InterPro" id="IPR005354">
    <property type="entry name" value="UPF0147"/>
</dbReference>
<dbReference type="InterPro" id="IPR023130">
    <property type="entry name" value="Ta0600-like_sf"/>
</dbReference>
<dbReference type="SUPFAM" id="SSF158436">
    <property type="entry name" value="Ta0600-like"/>
    <property type="match status" value="1"/>
</dbReference>
<dbReference type="AlphaFoldDB" id="A0A2V2MW12"/>
<comment type="caution">
    <text evidence="3">The sequence shown here is derived from an EMBL/GenBank/DDBJ whole genome shotgun (WGS) entry which is preliminary data.</text>
</comment>
<dbReference type="EMBL" id="QGMY01000008">
    <property type="protein sequence ID" value="PWR71559.1"/>
    <property type="molecule type" value="Genomic_DNA"/>
</dbReference>
<proteinExistence type="inferred from homology"/>
<dbReference type="GeneID" id="97550284"/>
<evidence type="ECO:0000256" key="1">
    <source>
        <dbReference type="ARBA" id="ARBA00005958"/>
    </source>
</evidence>
<reference evidence="3 4" key="1">
    <citation type="submission" date="2018-05" db="EMBL/GenBank/DDBJ databases">
        <title>Draft genome of Methanospirillum lacunae Ki8-1.</title>
        <authorList>
            <person name="Dueholm M.S."/>
            <person name="Nielsen P.H."/>
            <person name="Bakmann L.F."/>
            <person name="Otzen D.E."/>
        </authorList>
    </citation>
    <scope>NUCLEOTIDE SEQUENCE [LARGE SCALE GENOMIC DNA]</scope>
    <source>
        <strain evidence="3 4">Ki8-1</strain>
    </source>
</reference>
<sequence>MPNPEQTVDNCIQMLSAIIDDGTIPRNIRRVADETRTLLQNKDKQVGLRAAEAISKIDEISNDSNMPMHARTRVWELVSNLETVPLD</sequence>
<accession>A0A2V2MW12</accession>
<dbReference type="Gene3D" id="1.20.1440.50">
    <property type="entry name" value="Ta0600-like"/>
    <property type="match status" value="1"/>
</dbReference>
<protein>
    <recommendedName>
        <fullName evidence="2">UPF0147 protein DK846_11940</fullName>
    </recommendedName>
</protein>
<evidence type="ECO:0000313" key="3">
    <source>
        <dbReference type="EMBL" id="PWR71559.1"/>
    </source>
</evidence>
<dbReference type="Pfam" id="PF03685">
    <property type="entry name" value="UPF0147"/>
    <property type="match status" value="1"/>
</dbReference>
<keyword evidence="4" id="KW-1185">Reference proteome</keyword>
<dbReference type="HAMAP" id="MF_00342">
    <property type="entry name" value="UPF0147"/>
    <property type="match status" value="1"/>
</dbReference>
<dbReference type="NCBIfam" id="NF003319">
    <property type="entry name" value="PRK04330.1"/>
    <property type="match status" value="1"/>
</dbReference>
<dbReference type="RefSeq" id="WP_109969177.1">
    <property type="nucleotide sequence ID" value="NZ_CP176093.1"/>
</dbReference>
<evidence type="ECO:0000256" key="2">
    <source>
        <dbReference type="HAMAP-Rule" id="MF_00342"/>
    </source>
</evidence>
<dbReference type="Proteomes" id="UP000245657">
    <property type="component" value="Unassembled WGS sequence"/>
</dbReference>
<organism evidence="3 4">
    <name type="scientific">Methanospirillum lacunae</name>
    <dbReference type="NCBI Taxonomy" id="668570"/>
    <lineage>
        <taxon>Archaea</taxon>
        <taxon>Methanobacteriati</taxon>
        <taxon>Methanobacteriota</taxon>
        <taxon>Stenosarchaea group</taxon>
        <taxon>Methanomicrobia</taxon>
        <taxon>Methanomicrobiales</taxon>
        <taxon>Methanospirillaceae</taxon>
        <taxon>Methanospirillum</taxon>
    </lineage>
</organism>
<comment type="similarity">
    <text evidence="1 2">Belongs to the UPF0147 family.</text>
</comment>
<gene>
    <name evidence="3" type="ORF">DK846_11940</name>
</gene>